<dbReference type="AlphaFoldDB" id="A0A5J4TM60"/>
<accession>A0A5J4TM60</accession>
<comment type="caution">
    <text evidence="1">The sequence shown here is derived from an EMBL/GenBank/DDBJ whole genome shotgun (WGS) entry which is preliminary data.</text>
</comment>
<organism evidence="1 2">
    <name type="scientific">Streblomastix strix</name>
    <dbReference type="NCBI Taxonomy" id="222440"/>
    <lineage>
        <taxon>Eukaryota</taxon>
        <taxon>Metamonada</taxon>
        <taxon>Preaxostyla</taxon>
        <taxon>Oxymonadida</taxon>
        <taxon>Streblomastigidae</taxon>
        <taxon>Streblomastix</taxon>
    </lineage>
</organism>
<proteinExistence type="predicted"/>
<gene>
    <name evidence="1" type="ORF">EZS28_045908</name>
</gene>
<dbReference type="EMBL" id="SNRW01029678">
    <property type="protein sequence ID" value="KAA6358565.1"/>
    <property type="molecule type" value="Genomic_DNA"/>
</dbReference>
<feature type="non-terminal residue" evidence="1">
    <location>
        <position position="346"/>
    </location>
</feature>
<evidence type="ECO:0000313" key="2">
    <source>
        <dbReference type="Proteomes" id="UP000324800"/>
    </source>
</evidence>
<reference evidence="1 2" key="1">
    <citation type="submission" date="2019-03" db="EMBL/GenBank/DDBJ databases">
        <title>Single cell metagenomics reveals metabolic interactions within the superorganism composed of flagellate Streblomastix strix and complex community of Bacteroidetes bacteria on its surface.</title>
        <authorList>
            <person name="Treitli S.C."/>
            <person name="Kolisko M."/>
            <person name="Husnik F."/>
            <person name="Keeling P."/>
            <person name="Hampl V."/>
        </authorList>
    </citation>
    <scope>NUCLEOTIDE SEQUENCE [LARGE SCALE GENOMIC DNA]</scope>
    <source>
        <strain evidence="1">ST1C</strain>
    </source>
</reference>
<evidence type="ECO:0000313" key="1">
    <source>
        <dbReference type="EMBL" id="KAA6358565.1"/>
    </source>
</evidence>
<protein>
    <submittedName>
        <fullName evidence="1">Uncharacterized protein</fullName>
    </submittedName>
</protein>
<dbReference type="Proteomes" id="UP000324800">
    <property type="component" value="Unassembled WGS sequence"/>
</dbReference>
<sequence length="346" mass="38704">MNYQAITANQTFQNLCRFTSSIDGMGTITGSQFVKSGADDSVVLLGAGCTKPISEFSGSVDDSNYVKKVGQATQSKEDKLKRTDSTESFDELDENQYIMKFNIQNTLVQKEEQQLQVIHGVLLKDVDEESISKYDEDYLKRGRDRQQFCQSLRQLNRFAKTGKDDTSVLFTGGGDTLLSAFVGVDDITSTVSSYGSNMVFINATFITIWVMRLFSGTVHPYNKISTSTSYSVVSLSFLNHSASDTPLIVVEDTINSIKLFIDKKLLETSRLTDFPELYAYFKELEPKSSEEQPQSVPIVEQTLQDQVKQNAVIINDEENEFVLLPIENIQPKVDLQDGLEITEGCT</sequence>
<name>A0A5J4TM60_9EUKA</name>